<evidence type="ECO:0000313" key="2">
    <source>
        <dbReference type="Proteomes" id="UP000000663"/>
    </source>
</evidence>
<dbReference type="eggNOG" id="arCOG14309">
    <property type="taxonomic scope" value="Archaea"/>
</dbReference>
<protein>
    <submittedName>
        <fullName evidence="1">Uncharacterized protein</fullName>
    </submittedName>
</protein>
<name>Q0W590_METAR</name>
<dbReference type="EMBL" id="AM114193">
    <property type="protein sequence ID" value="CAJ36453.1"/>
    <property type="molecule type" value="Genomic_DNA"/>
</dbReference>
<gene>
    <name evidence="1" type="ORF">RCIX1146</name>
</gene>
<evidence type="ECO:0000313" key="1">
    <source>
        <dbReference type="EMBL" id="CAJ36453.1"/>
    </source>
</evidence>
<proteinExistence type="predicted"/>
<reference evidence="1 2" key="1">
    <citation type="journal article" date="2006" name="Science">
        <title>Genome of rice cluster I archaea -- the key methane producers in the rice rhizosphere.</title>
        <authorList>
            <person name="Erkel C."/>
            <person name="Kube M."/>
            <person name="Reinhardt R."/>
            <person name="Liesack W."/>
        </authorList>
    </citation>
    <scope>NUCLEOTIDE SEQUENCE [LARGE SCALE GENOMIC DNA]</scope>
    <source>
        <strain evidence="2">DSM 22066 / NBRC 105507 / MRE50</strain>
    </source>
</reference>
<dbReference type="Proteomes" id="UP000000663">
    <property type="component" value="Chromosome"/>
</dbReference>
<dbReference type="KEGG" id="rci:RCIX1146"/>
<dbReference type="AlphaFoldDB" id="Q0W590"/>
<organism evidence="1 2">
    <name type="scientific">Methanocella arvoryzae (strain DSM 22066 / NBRC 105507 / MRE50)</name>
    <dbReference type="NCBI Taxonomy" id="351160"/>
    <lineage>
        <taxon>Archaea</taxon>
        <taxon>Methanobacteriati</taxon>
        <taxon>Methanobacteriota</taxon>
        <taxon>Stenosarchaea group</taxon>
        <taxon>Methanomicrobia</taxon>
        <taxon>Methanocellales</taxon>
        <taxon>Methanocellaceae</taxon>
        <taxon>Methanocella</taxon>
    </lineage>
</organism>
<accession>Q0W590</accession>
<sequence length="166" mass="19422">MTRLTVHCPRCAGEPHEYAVAWRRTGKKKWLSLQKYRCLKCGHRFEKKHSGKPPKSLARAIAEKLQYGKYTGIFQEFGIVRDNFCWEKTFLFVDIKDIYGNLVRDHQWFRYDSRLEMLRLQTGDRIAFTAKIGTYKKGYRGKDPVGRALHPVIRATGLVLSEIERA</sequence>
<keyword evidence="2" id="KW-1185">Reference proteome</keyword>